<dbReference type="GO" id="GO:0003723">
    <property type="term" value="F:RNA binding"/>
    <property type="evidence" value="ECO:0007669"/>
    <property type="project" value="InterPro"/>
</dbReference>
<dbReference type="GO" id="GO:0008286">
    <property type="term" value="P:insulin receptor signaling pathway"/>
    <property type="evidence" value="ECO:0007669"/>
    <property type="project" value="TreeGrafter"/>
</dbReference>
<evidence type="ECO:0000313" key="3">
    <source>
        <dbReference type="Proteomes" id="UP001108240"/>
    </source>
</evidence>
<dbReference type="GeneTree" id="ENSGT00940000157336"/>
<reference evidence="2" key="1">
    <citation type="submission" date="2025-08" db="UniProtKB">
        <authorList>
            <consortium name="Ensembl"/>
        </authorList>
    </citation>
    <scope>IDENTIFICATION</scope>
</reference>
<proteinExistence type="predicted"/>
<dbReference type="GO" id="GO:0005829">
    <property type="term" value="C:cytosol"/>
    <property type="evidence" value="ECO:0007669"/>
    <property type="project" value="TreeGrafter"/>
</dbReference>
<keyword evidence="3" id="KW-1185">Reference proteome</keyword>
<dbReference type="InterPro" id="IPR042622">
    <property type="entry name" value="Znf106"/>
</dbReference>
<name>A0A9J7YHF7_CYPCA</name>
<protein>
    <submittedName>
        <fullName evidence="2">Zinc finger protein 106b</fullName>
    </submittedName>
</protein>
<dbReference type="GO" id="GO:0016020">
    <property type="term" value="C:membrane"/>
    <property type="evidence" value="ECO:0007669"/>
    <property type="project" value="TreeGrafter"/>
</dbReference>
<evidence type="ECO:0000256" key="1">
    <source>
        <dbReference type="SAM" id="MobiDB-lite"/>
    </source>
</evidence>
<feature type="region of interest" description="Disordered" evidence="1">
    <location>
        <begin position="449"/>
        <end position="471"/>
    </location>
</feature>
<feature type="compositionally biased region" description="Polar residues" evidence="1">
    <location>
        <begin position="636"/>
        <end position="646"/>
    </location>
</feature>
<dbReference type="PANTHER" id="PTHR14435:SF2">
    <property type="entry name" value="ZINC FINGER PROTEIN 106"/>
    <property type="match status" value="1"/>
</dbReference>
<accession>A0A9J7YHF7</accession>
<dbReference type="GO" id="GO:0017124">
    <property type="term" value="F:SH3 domain binding"/>
    <property type="evidence" value="ECO:0007669"/>
    <property type="project" value="TreeGrafter"/>
</dbReference>
<dbReference type="AlphaFoldDB" id="A0A9J7YHF7"/>
<organism evidence="2 3">
    <name type="scientific">Cyprinus carpio carpio</name>
    <dbReference type="NCBI Taxonomy" id="630221"/>
    <lineage>
        <taxon>Eukaryota</taxon>
        <taxon>Metazoa</taxon>
        <taxon>Chordata</taxon>
        <taxon>Craniata</taxon>
        <taxon>Vertebrata</taxon>
        <taxon>Euteleostomi</taxon>
        <taxon>Actinopterygii</taxon>
        <taxon>Neopterygii</taxon>
        <taxon>Teleostei</taxon>
        <taxon>Ostariophysi</taxon>
        <taxon>Cypriniformes</taxon>
        <taxon>Cyprinidae</taxon>
        <taxon>Cyprininae</taxon>
        <taxon>Cyprinus</taxon>
    </lineage>
</organism>
<dbReference type="OMA" id="CWACEIS"/>
<reference evidence="2" key="2">
    <citation type="submission" date="2025-09" db="UniProtKB">
        <authorList>
            <consortium name="Ensembl"/>
        </authorList>
    </citation>
    <scope>IDENTIFICATION</scope>
</reference>
<feature type="region of interest" description="Disordered" evidence="1">
    <location>
        <begin position="63"/>
        <end position="144"/>
    </location>
</feature>
<dbReference type="Ensembl" id="ENSCCRT00000201328.1">
    <property type="protein sequence ID" value="ENSCCRP00000119714.1"/>
    <property type="gene ID" value="ENSCCRG00000062630.1"/>
</dbReference>
<evidence type="ECO:0000313" key="2">
    <source>
        <dbReference type="Ensembl" id="ENSCCRP00000119714.1"/>
    </source>
</evidence>
<dbReference type="Proteomes" id="UP001108240">
    <property type="component" value="Unplaced"/>
</dbReference>
<feature type="region of interest" description="Disordered" evidence="1">
    <location>
        <begin position="592"/>
        <end position="648"/>
    </location>
</feature>
<sequence length="732" mass="83666">MSEESELFAEQRTQGKAYDSVYPGCSYWPGDQEKDSYNRCMEHGLGSRMQRQTRLQDIVRNREVVPHKLSGPPCSTPCARVFSPGHSPSSHSHQDEQHDSGSVYKSPRGRELAAAAVAGERPSSVGRSTPPLHPGSTCFQTPESQRGFTVKGRDFHMHSYFHHEAIEKIKGSEQLHKCWACDAPMMGLEQYKEHIATRKHKKSLFKLQGERNRRRPLQVDYNVNLTDNELKALDDLRQQEKEKRTDLEKCSICLHRFPEQEWDKHMHCYIHHQAIEEMKGSEHEHKCWACEISVMGISAFKQHIIAKSHKQKLLEFIKNRELGENTVDYSVEFNDLKDLCAQRDQQKIMKRKEKIEKWKEAKRHKTWRFIHPEITAENEHCTIPFMENEEFTTDQLPPSCQFFSLWENPNDHPAFIQHNLNLHTQREESILNTDRSNWPLVESPCLERPSESIPQEMSAHGTRPNPDGKGTDVCVNDVTPETDDGTAAEPTCAPRPIQMRMGANIPNLIATGGVCLTRKAATAVPNPPHSKKSMLDVNRATSQSEQSMTREGMTGQEPYVDSLPPVSLMAEMFESQTSENDLEIIEKVQPRTTRVKKNKSNECDTEQGETSLEHPSSFEAISCNVQKTKKKKQDVSHNQNPKTNNKISKKRKVNKLISLSLKEEELSSSLENVGEQLFQAYSTLQSAYTEVQHLLSVKQEVTSEMASLRTKRIKILQDMKNPDDQQEVLNAS</sequence>
<dbReference type="PANTHER" id="PTHR14435">
    <property type="entry name" value="ZINC FINGER PROTEIN 106"/>
    <property type="match status" value="1"/>
</dbReference>